<evidence type="ECO:0000256" key="2">
    <source>
        <dbReference type="ARBA" id="ARBA00022576"/>
    </source>
</evidence>
<dbReference type="AlphaFoldDB" id="E6W1X1"/>
<dbReference type="OrthoDB" id="9803354at2"/>
<organism evidence="5 6">
    <name type="scientific">Desulfurispirillum indicum (strain ATCC BAA-1389 / DSM 22839 / S5)</name>
    <dbReference type="NCBI Taxonomy" id="653733"/>
    <lineage>
        <taxon>Bacteria</taxon>
        <taxon>Pseudomonadati</taxon>
        <taxon>Chrysiogenota</taxon>
        <taxon>Chrysiogenia</taxon>
        <taxon>Chrysiogenales</taxon>
        <taxon>Chrysiogenaceae</taxon>
        <taxon>Desulfurispirillum</taxon>
    </lineage>
</organism>
<keyword evidence="3" id="KW-0808">Transferase</keyword>
<reference evidence="5 6" key="1">
    <citation type="submission" date="2010-12" db="EMBL/GenBank/DDBJ databases">
        <title>Complete sequence of Desulfurispirillum indicum S5.</title>
        <authorList>
            <consortium name="US DOE Joint Genome Institute"/>
            <person name="Lucas S."/>
            <person name="Copeland A."/>
            <person name="Lapidus A."/>
            <person name="Cheng J.-F."/>
            <person name="Goodwin L."/>
            <person name="Pitluck S."/>
            <person name="Chertkov O."/>
            <person name="Held B."/>
            <person name="Detter J.C."/>
            <person name="Han C."/>
            <person name="Tapia R."/>
            <person name="Land M."/>
            <person name="Hauser L."/>
            <person name="Kyrpides N."/>
            <person name="Ivanova N."/>
            <person name="Mikhailova N."/>
            <person name="Haggblom M."/>
            <person name="Rauschenbach I."/>
            <person name="Bini E."/>
            <person name="Woyke T."/>
        </authorList>
    </citation>
    <scope>NUCLEOTIDE SEQUENCE [LARGE SCALE GENOMIC DNA]</scope>
    <source>
        <strain evidence="6">ATCC BAA-1389 / DSM 22839 / S5</strain>
    </source>
</reference>
<dbReference type="InterPro" id="IPR050881">
    <property type="entry name" value="LL-DAP_aminotransferase"/>
</dbReference>
<dbReference type="GO" id="GO:0008483">
    <property type="term" value="F:transaminase activity"/>
    <property type="evidence" value="ECO:0007669"/>
    <property type="project" value="UniProtKB-KW"/>
</dbReference>
<name>E6W1X1_DESIS</name>
<dbReference type="Proteomes" id="UP000002572">
    <property type="component" value="Chromosome"/>
</dbReference>
<dbReference type="Pfam" id="PF00155">
    <property type="entry name" value="Aminotran_1_2"/>
    <property type="match status" value="1"/>
</dbReference>
<dbReference type="InterPro" id="IPR015421">
    <property type="entry name" value="PyrdxlP-dep_Trfase_major"/>
</dbReference>
<dbReference type="KEGG" id="din:Selin_0760"/>
<dbReference type="GO" id="GO:0030170">
    <property type="term" value="F:pyridoxal phosphate binding"/>
    <property type="evidence" value="ECO:0007669"/>
    <property type="project" value="InterPro"/>
</dbReference>
<dbReference type="InterPro" id="IPR015422">
    <property type="entry name" value="PyrdxlP-dep_Trfase_small"/>
</dbReference>
<accession>E6W1X1</accession>
<dbReference type="CDD" id="cd00609">
    <property type="entry name" value="AAT_like"/>
    <property type="match status" value="1"/>
</dbReference>
<dbReference type="PANTHER" id="PTHR42832">
    <property type="entry name" value="AMINO ACID AMINOTRANSFERASE"/>
    <property type="match status" value="1"/>
</dbReference>
<dbReference type="STRING" id="653733.Selin_0760"/>
<dbReference type="HOGENOM" id="CLU_017584_4_5_0"/>
<protein>
    <submittedName>
        <fullName evidence="5">Succinyldiaminopimelate transaminase</fullName>
    </submittedName>
</protein>
<dbReference type="Gene3D" id="3.90.1150.10">
    <property type="entry name" value="Aspartate Aminotransferase, domain 1"/>
    <property type="match status" value="1"/>
</dbReference>
<dbReference type="eggNOG" id="COG0436">
    <property type="taxonomic scope" value="Bacteria"/>
</dbReference>
<sequence length="378" mass="42300">MNQQLLQLKPYPMEELNRRKQELHCQGVRIFDFGTGDPTLPTEPFIIDALRDAIPRVSQYPTVMGEPALLDACASSLWRRFGVVLSVEQILPTAGSKEAVFHFPQVFLNVDSSRRHVIYPTPGYPVYERGTLFAQGTPWPVVLTEENGFQIDFSTLPESVLQQTAIVWINSPHNPTGAVASGAYFEEILAYARKYDFIVCSDECYCDIYTHEPPASILQHATEGVLAFFSLSKRSGMTGYRSGFVAGDSSLIAKYRKFRASMGVASPVFIQAAATAAWSDDAHVQRRRLIFLERRRLFEQFFAEHGLHCASGPGTFFLWVRVPAGYDGESYARLLLEQGIVVSPGSFYGEGSEAYIRLAMVPDLEECQEALSIWKTIL</sequence>
<evidence type="ECO:0000256" key="3">
    <source>
        <dbReference type="ARBA" id="ARBA00022679"/>
    </source>
</evidence>
<dbReference type="RefSeq" id="WP_013505391.1">
    <property type="nucleotide sequence ID" value="NC_014836.1"/>
</dbReference>
<dbReference type="Gene3D" id="3.40.640.10">
    <property type="entry name" value="Type I PLP-dependent aspartate aminotransferase-like (Major domain)"/>
    <property type="match status" value="1"/>
</dbReference>
<evidence type="ECO:0000313" key="5">
    <source>
        <dbReference type="EMBL" id="ADU65503.1"/>
    </source>
</evidence>
<feature type="domain" description="Aminotransferase class I/classII large" evidence="4">
    <location>
        <begin position="30"/>
        <end position="371"/>
    </location>
</feature>
<comment type="cofactor">
    <cofactor evidence="1">
        <name>pyridoxal 5'-phosphate</name>
        <dbReference type="ChEBI" id="CHEBI:597326"/>
    </cofactor>
</comment>
<dbReference type="InterPro" id="IPR015424">
    <property type="entry name" value="PyrdxlP-dep_Trfase"/>
</dbReference>
<keyword evidence="6" id="KW-1185">Reference proteome</keyword>
<dbReference type="EMBL" id="CP002432">
    <property type="protein sequence ID" value="ADU65503.1"/>
    <property type="molecule type" value="Genomic_DNA"/>
</dbReference>
<proteinExistence type="predicted"/>
<keyword evidence="2" id="KW-0032">Aminotransferase</keyword>
<gene>
    <name evidence="5" type="ordered locus">Selin_0760</name>
</gene>
<evidence type="ECO:0000259" key="4">
    <source>
        <dbReference type="Pfam" id="PF00155"/>
    </source>
</evidence>
<dbReference type="InterPro" id="IPR004839">
    <property type="entry name" value="Aminotransferase_I/II_large"/>
</dbReference>
<dbReference type="PANTHER" id="PTHR42832:SF3">
    <property type="entry name" value="L-GLUTAMINE--4-(METHYLSULFANYL)-2-OXOBUTANOATE AMINOTRANSFERASE"/>
    <property type="match status" value="1"/>
</dbReference>
<evidence type="ECO:0000256" key="1">
    <source>
        <dbReference type="ARBA" id="ARBA00001933"/>
    </source>
</evidence>
<dbReference type="NCBIfam" id="TIGR03537">
    <property type="entry name" value="DapC"/>
    <property type="match status" value="1"/>
</dbReference>
<evidence type="ECO:0000313" key="6">
    <source>
        <dbReference type="Proteomes" id="UP000002572"/>
    </source>
</evidence>
<dbReference type="SUPFAM" id="SSF53383">
    <property type="entry name" value="PLP-dependent transferases"/>
    <property type="match status" value="1"/>
</dbReference>
<dbReference type="InterPro" id="IPR019877">
    <property type="entry name" value="DapC"/>
</dbReference>
<dbReference type="InParanoid" id="E6W1X1"/>